<protein>
    <recommendedName>
        <fullName evidence="4">Xanthan lyase</fullName>
    </recommendedName>
</protein>
<dbReference type="AlphaFoldDB" id="A0A0C3RDW0"/>
<dbReference type="EMBL" id="JPIU01000039">
    <property type="protein sequence ID" value="KIO44541.1"/>
    <property type="molecule type" value="Genomic_DNA"/>
</dbReference>
<evidence type="ECO:0000256" key="1">
    <source>
        <dbReference type="SAM" id="Phobius"/>
    </source>
</evidence>
<feature type="transmembrane region" description="Helical" evidence="1">
    <location>
        <begin position="262"/>
        <end position="278"/>
    </location>
</feature>
<feature type="transmembrane region" description="Helical" evidence="1">
    <location>
        <begin position="103"/>
        <end position="133"/>
    </location>
</feature>
<keyword evidence="3" id="KW-1185">Reference proteome</keyword>
<proteinExistence type="predicted"/>
<accession>A0A0C3RDW0</accession>
<reference evidence="2 3" key="1">
    <citation type="submission" date="2014-07" db="EMBL/GenBank/DDBJ databases">
        <title>Porphyromonadaceae bacterium OUH 308042 = ATCC BAA-2681 = DSM 28342 draft genome.</title>
        <authorList>
            <person name="Sydenham T.V."/>
            <person name="Hasman H."/>
            <person name="Justensen U.S."/>
        </authorList>
    </citation>
    <scope>NUCLEOTIDE SEQUENCE [LARGE SCALE GENOMIC DNA]</scope>
    <source>
        <strain evidence="2 3">OUH 308042</strain>
    </source>
</reference>
<feature type="transmembrane region" description="Helical" evidence="1">
    <location>
        <begin position="145"/>
        <end position="169"/>
    </location>
</feature>
<feature type="transmembrane region" description="Helical" evidence="1">
    <location>
        <begin position="176"/>
        <end position="198"/>
    </location>
</feature>
<evidence type="ECO:0000313" key="3">
    <source>
        <dbReference type="Proteomes" id="UP000031980"/>
    </source>
</evidence>
<feature type="transmembrane region" description="Helical" evidence="1">
    <location>
        <begin position="20"/>
        <end position="38"/>
    </location>
</feature>
<sequence>MKSCGLIARVQAKLLFRFGLGRFFFILISACILFHVGFNLSALNPAKGSGEVHMASLFPYTIAFLFTLSQYPVLIFLSASFFSRKKIDTLDSIKARPASNAEYYTGVGIGFVRVFVAWAIVLFSLGMLVHVFASKAPFNPWLYPYYLVTLVFPATVFMLGLSFFILSLLRQSFVSMIILFACVWGTVSLSGESFSGILNFSGLTLPNEYSEITGFADVYPYLLQRLGWLLAGVGLFFFSILFCRRLENRPGERVATGKKAGGILLLGLACLLAVQGIYSRKYARRARYAEVYDRHVNHDRLYLLTQELYVTPAGRRLKGLSRMKLLNETGKVLPDFLLYLNPGLRVKSLTVGDDTVSFRRKDQVIVVGKSVLPGDTLRVEMVYEGGIDENIFYLDVPEEELKDSWVEGHPRDLCPRGKRYAYLDEHQVLLNPEGLWYPVTVPPVNPASPYVIEKNFTGYRLTVHGVKGQTVISQGERRDTGEGVVFENNYPLTGISLCVGDYERRYLRLDSVDYELFLFKGHGIFVEAYEDVLNDLPGYFSGNLKPSIERDFNKEYPFKRLLFIETPRTFVTYYRDQRGGSEYVQPEIIFFPERMPTPWMDRWALNRHSKQFAEYFTGGEKGVKLDMIQSIYTNYLEREIRPVYYPRLKRAIDRLTFRPSKPARVNNLFFTGPLFYNHVYSFHSLDYPVIETVFNTMVKNSFNPAAAAFSFISLENYREGIRFLSTRGLKDVSRYPGLSPELTRRLVNIKTDELLSLLDLHGVPTGKLAGYLREYVSRRHFNRVDLKDLDRDMRRDLGINLLDILPGWYQQNRLPSFIVKDIDARRVSADGPYYSGNDVTRFVFTVYNDSQTDGFVTLSYFSELYARLPSNYHYRIPAGEGRRISHVARGKCSEPVLKLNLSRNYPPDIPLEEFLSSVASVDTLNREEKIGKGDLFPPGEIIVDDMDAGFSRGTRGLSLIKRWKRGRQEEAVHEKDIIYFDRLNPDWQTRIDQTAHGYPTRTTMACSVSNSGDGVSWSAGIDREGYYEISVYIPPGLIKYTGSHVKSDNTTKPSFSQYYTIECNGELKETSIEISGQPGWTSIGKFYCVPGTMCVSLLDKGIPGQLIWADAVRWKYLGAKDEQVTGRAPR</sequence>
<keyword evidence="1" id="KW-0472">Membrane</keyword>
<keyword evidence="1" id="KW-0812">Transmembrane</keyword>
<dbReference type="RefSeq" id="WP_041505277.1">
    <property type="nucleotide sequence ID" value="NZ_JPIU01000039.1"/>
</dbReference>
<dbReference type="Proteomes" id="UP000031980">
    <property type="component" value="Unassembled WGS sequence"/>
</dbReference>
<comment type="caution">
    <text evidence="2">The sequence shown here is derived from an EMBL/GenBank/DDBJ whole genome shotgun (WGS) entry which is preliminary data.</text>
</comment>
<organism evidence="2 3">
    <name type="scientific">Sanguibacteroides justesenii</name>
    <dbReference type="NCBI Taxonomy" id="1547597"/>
    <lineage>
        <taxon>Bacteria</taxon>
        <taxon>Pseudomonadati</taxon>
        <taxon>Bacteroidota</taxon>
        <taxon>Bacteroidia</taxon>
        <taxon>Bacteroidales</taxon>
        <taxon>Porphyromonadaceae</taxon>
        <taxon>Sanguibacteroides</taxon>
    </lineage>
</organism>
<gene>
    <name evidence="2" type="ORF">BA92_10165</name>
</gene>
<feature type="transmembrane region" description="Helical" evidence="1">
    <location>
        <begin position="218"/>
        <end position="242"/>
    </location>
</feature>
<evidence type="ECO:0000313" key="2">
    <source>
        <dbReference type="EMBL" id="KIO44541.1"/>
    </source>
</evidence>
<feature type="transmembrane region" description="Helical" evidence="1">
    <location>
        <begin position="58"/>
        <end position="82"/>
    </location>
</feature>
<evidence type="ECO:0008006" key="4">
    <source>
        <dbReference type="Google" id="ProtNLM"/>
    </source>
</evidence>
<keyword evidence="1" id="KW-1133">Transmembrane helix</keyword>
<name>A0A0C3RDW0_9PORP</name>